<dbReference type="AlphaFoldDB" id="A0AAP9A9F9"/>
<keyword evidence="1" id="KW-0812">Transmembrane</keyword>
<dbReference type="Pfam" id="PF01732">
    <property type="entry name" value="Mycop_pep_DUF31"/>
    <property type="match status" value="1"/>
</dbReference>
<gene>
    <name evidence="3" type="ORF">FJM05_00150</name>
</gene>
<sequence length="747" mass="85325">MNLKAKHFLKVITIISPIIIIPTIIASCAQTNSSTPNNTIKTPKSSVEIVNINPYKTKQMLASNINKEQINAYFIFVFNLIKEDQKIEEKILEKNDYEIINWAGNDNDGTLSINVLIKATKQSYLISTKAVFLTNKQNSYLQELKYKTPAVYSIDDILKLSNDPYNLIYNNPYYQEQLLRAKVYFNQNEANIADSKLYMNKIGYSEFGDDVQKRLENAFKVRYDEQNIYQINSPQILVKETKTVTSYTDEQTNNSYSINVELIKKLIQINPFGKLPTNFAQLVNLIKKEEYPKFLTITKNEPINNVVVKDIYYRIIDRYAKLEFILEIYNQKTKQTVYLSANFNQKNSQLLKNEDYFQYIFDRTISLNLLTTKDGKNVELNSGTGWIVDRIVDDSLPKNKIKLLVATNNHVMSWSNLAISKDNKTKSRWFSKQEYANYLENNAGLISSNIYEDKDRYQCLLWGTAPLKSPVSNKYNSLSGISFSNLAKVYNITSQNFVNRAWYLPQLSANGIKINEELKTWYQVNQEGIKSIKNGTLDFALVPMVFDIEDIKEKLPNYYKVLNTKDEANWYIGLGNSKKYLPQLQLFSGGYPGDRNFNSSAIVSWRGSKSYGSLIQAFDREIENESILDYYGPKQINNIDGYQKVGEGYLNKLFNVGTRVITSDEIGDLGSGSSGSMIIDSNFNLVGIHFASLNSRAYGAPNDSMIGNLFVAQSQDLSGDIDVRAAVIKKLKAENIYTYKLNPKVSS</sequence>
<dbReference type="EMBL" id="CP041200">
    <property type="protein sequence ID" value="QDI64622.1"/>
    <property type="molecule type" value="Genomic_DNA"/>
</dbReference>
<reference evidence="3 4" key="1">
    <citation type="submission" date="2019-07" db="EMBL/GenBank/DDBJ databases">
        <title>Comparative genomics of three clinical Ureaplasma species: analysis of their core genomes and virulence factors.</title>
        <authorList>
            <person name="Yang T."/>
            <person name="Zhang Y."/>
            <person name="Li X."/>
            <person name="Kong Y."/>
            <person name="Yu H."/>
            <person name="Ruan Z."/>
            <person name="Xie X."/>
            <person name="Zhang J."/>
        </authorList>
    </citation>
    <scope>NUCLEOTIDE SEQUENCE [LARGE SCALE GENOMIC DNA]</scope>
    <source>
        <strain evidence="3 4">132</strain>
    </source>
</reference>
<keyword evidence="1" id="KW-0472">Membrane</keyword>
<dbReference type="RefSeq" id="WP_004026436.1">
    <property type="nucleotide sequence ID" value="NZ_CP039963.1"/>
</dbReference>
<feature type="domain" description="DUF31" evidence="2">
    <location>
        <begin position="354"/>
        <end position="691"/>
    </location>
</feature>
<evidence type="ECO:0000256" key="1">
    <source>
        <dbReference type="SAM" id="Phobius"/>
    </source>
</evidence>
<evidence type="ECO:0000259" key="2">
    <source>
        <dbReference type="Pfam" id="PF01732"/>
    </source>
</evidence>
<accession>A0AAP9A9F9</accession>
<feature type="transmembrane region" description="Helical" evidence="1">
    <location>
        <begin position="7"/>
        <end position="26"/>
    </location>
</feature>
<proteinExistence type="predicted"/>
<dbReference type="SUPFAM" id="SSF50494">
    <property type="entry name" value="Trypsin-like serine proteases"/>
    <property type="match status" value="1"/>
</dbReference>
<dbReference type="InterPro" id="IPR022382">
    <property type="entry name" value="Mycoplasma_peptidase_DUF31"/>
</dbReference>
<evidence type="ECO:0000313" key="3">
    <source>
        <dbReference type="EMBL" id="QDI64622.1"/>
    </source>
</evidence>
<dbReference type="NCBIfam" id="NF045843">
    <property type="entry name" value="MAG2960_Ser_prot"/>
    <property type="match status" value="1"/>
</dbReference>
<protein>
    <recommendedName>
        <fullName evidence="2">DUF31 domain-containing protein</fullName>
    </recommendedName>
</protein>
<dbReference type="InterPro" id="IPR009003">
    <property type="entry name" value="Peptidase_S1_PA"/>
</dbReference>
<keyword evidence="1" id="KW-1133">Transmembrane helix</keyword>
<name>A0AAP9A9F9_UREUR</name>
<evidence type="ECO:0000313" key="4">
    <source>
        <dbReference type="Proteomes" id="UP000318231"/>
    </source>
</evidence>
<organism evidence="3 4">
    <name type="scientific">Ureaplasma urealyticum</name>
    <name type="common">Ureaplasma urealyticum biotype 2</name>
    <dbReference type="NCBI Taxonomy" id="2130"/>
    <lineage>
        <taxon>Bacteria</taxon>
        <taxon>Bacillati</taxon>
        <taxon>Mycoplasmatota</taxon>
        <taxon>Mycoplasmoidales</taxon>
        <taxon>Mycoplasmoidaceae</taxon>
        <taxon>Ureaplasma</taxon>
    </lineage>
</organism>
<dbReference type="Proteomes" id="UP000318231">
    <property type="component" value="Chromosome"/>
</dbReference>
<dbReference type="PROSITE" id="PS51257">
    <property type="entry name" value="PROKAR_LIPOPROTEIN"/>
    <property type="match status" value="1"/>
</dbReference>